<evidence type="ECO:0000256" key="2">
    <source>
        <dbReference type="ARBA" id="ARBA00023239"/>
    </source>
</evidence>
<evidence type="ECO:0000256" key="1">
    <source>
        <dbReference type="ARBA" id="ARBA00022723"/>
    </source>
</evidence>
<name>A0ABS0T628_9STAP</name>
<dbReference type="Proteomes" id="UP000751852">
    <property type="component" value="Unassembled WGS sequence"/>
</dbReference>
<dbReference type="EMBL" id="JABANU010000001">
    <property type="protein sequence ID" value="MBI5974127.1"/>
    <property type="molecule type" value="Genomic_DNA"/>
</dbReference>
<reference evidence="3 4" key="1">
    <citation type="submission" date="2020-04" db="EMBL/GenBank/DDBJ databases">
        <title>Staphylococcus species from domestic dog.</title>
        <authorList>
            <person name="Paterson G.K."/>
        </authorList>
    </citation>
    <scope>NUCLEOTIDE SEQUENCE [LARGE SCALE GENOMIC DNA]</scope>
    <source>
        <strain evidence="3 4">H16/1A</strain>
    </source>
</reference>
<dbReference type="InterPro" id="IPR050963">
    <property type="entry name" value="Sirohydro_Cobaltochel/CbiX"/>
</dbReference>
<keyword evidence="2" id="KW-0456">Lyase</keyword>
<dbReference type="SUPFAM" id="SSF53800">
    <property type="entry name" value="Chelatase"/>
    <property type="match status" value="1"/>
</dbReference>
<organism evidence="3 4">
    <name type="scientific">Staphylococcus canis</name>
    <dbReference type="NCBI Taxonomy" id="2724942"/>
    <lineage>
        <taxon>Bacteria</taxon>
        <taxon>Bacillati</taxon>
        <taxon>Bacillota</taxon>
        <taxon>Bacilli</taxon>
        <taxon>Bacillales</taxon>
        <taxon>Staphylococcaceae</taxon>
        <taxon>Staphylococcus</taxon>
    </lineage>
</organism>
<keyword evidence="4" id="KW-1185">Reference proteome</keyword>
<dbReference type="Pfam" id="PF01903">
    <property type="entry name" value="CbiX"/>
    <property type="match status" value="2"/>
</dbReference>
<gene>
    <name evidence="3" type="ORF">HHH54_00780</name>
</gene>
<evidence type="ECO:0000313" key="3">
    <source>
        <dbReference type="EMBL" id="MBI5974127.1"/>
    </source>
</evidence>
<dbReference type="InterPro" id="IPR002762">
    <property type="entry name" value="CbiX-like"/>
</dbReference>
<evidence type="ECO:0000313" key="4">
    <source>
        <dbReference type="Proteomes" id="UP000751852"/>
    </source>
</evidence>
<keyword evidence="1" id="KW-0479">Metal-binding</keyword>
<protein>
    <submittedName>
        <fullName evidence="3">Sirohydrochlorin chelatase</fullName>
    </submittedName>
</protein>
<comment type="caution">
    <text evidence="3">The sequence shown here is derived from an EMBL/GenBank/DDBJ whole genome shotgun (WGS) entry which is preliminary data.</text>
</comment>
<dbReference type="RefSeq" id="WP_198616916.1">
    <property type="nucleotide sequence ID" value="NZ_JABANU010000001.1"/>
</dbReference>
<dbReference type="Gene3D" id="3.40.50.1400">
    <property type="match status" value="2"/>
</dbReference>
<dbReference type="PANTHER" id="PTHR33542">
    <property type="entry name" value="SIROHYDROCHLORIN FERROCHELATASE, CHLOROPLASTIC"/>
    <property type="match status" value="1"/>
</dbReference>
<proteinExistence type="predicted"/>
<dbReference type="CDD" id="cd03414">
    <property type="entry name" value="CbiX_SirB_C"/>
    <property type="match status" value="1"/>
</dbReference>
<sequence length="255" mass="29174">MEGVLYVSHGTRLQQGVEEAHALIDAVKKEIPIRFQETCFLEITSPNIQTGVAKLVQKGVNHIYVIPVLLLSAGHYYRDIPLILNQLKSQYQHIDITLGRPLGVQQRLVEILKERIQSKGVRNRKTAQILLVGRGSYYKETEQDMQLIRSKLKQLLNVPHIKVCYLAAAKPQFEEAFKSLIEAKHQEIIVVPYLWFSGFLTWSIEKTLNSTNYQGRFVQCDHLGHHQNIINALKERVLELIQHSKGAYDDITVNG</sequence>
<accession>A0ABS0T628</accession>
<dbReference type="CDD" id="cd03416">
    <property type="entry name" value="CbiX_SirB_N"/>
    <property type="match status" value="1"/>
</dbReference>
<dbReference type="PANTHER" id="PTHR33542:SF3">
    <property type="entry name" value="SIROHYDROCHLORIN FERROCHELATASE, CHLOROPLASTIC"/>
    <property type="match status" value="1"/>
</dbReference>